<reference evidence="1 2" key="1">
    <citation type="journal article" date="2021" name="Appl. Environ. Microbiol.">
        <title>Genetic linkage and physical mapping for an oyster mushroom Pleurotus cornucopiae and QTL analysis for the trait cap color.</title>
        <authorList>
            <person name="Zhang Y."/>
            <person name="Gao W."/>
            <person name="Sonnenberg A."/>
            <person name="Chen Q."/>
            <person name="Zhang J."/>
            <person name="Huang C."/>
        </authorList>
    </citation>
    <scope>NUCLEOTIDE SEQUENCE [LARGE SCALE GENOMIC DNA]</scope>
    <source>
        <strain evidence="1">CCMSSC00406</strain>
    </source>
</reference>
<keyword evidence="2" id="KW-1185">Reference proteome</keyword>
<organism evidence="1 2">
    <name type="scientific">Pleurotus cornucopiae</name>
    <name type="common">Cornucopia mushroom</name>
    <dbReference type="NCBI Taxonomy" id="5321"/>
    <lineage>
        <taxon>Eukaryota</taxon>
        <taxon>Fungi</taxon>
        <taxon>Dikarya</taxon>
        <taxon>Basidiomycota</taxon>
        <taxon>Agaricomycotina</taxon>
        <taxon>Agaricomycetes</taxon>
        <taxon>Agaricomycetidae</taxon>
        <taxon>Agaricales</taxon>
        <taxon>Pleurotineae</taxon>
        <taxon>Pleurotaceae</taxon>
        <taxon>Pleurotus</taxon>
    </lineage>
</organism>
<name>A0ACB7IPX9_PLECO</name>
<sequence>MPEESHKRSLSTKEHATVQVLGAIHVVATLPFSSTSTSSSNDFNVESTREIRRNGHSNISALPSKILAEIFLYAKDGVLRYGAPKEAGPLNVAGVCRDWRNIALASPQMWSFINLSRPDCALELLKRSKSAPLQIHCKSAPLTITAANEGIFKSIMAEVDRIKEIDVHATAGSDILWLMSSNGGASAPLLEQLQLQNLESSTTSLPLHVISREMPSLRRLDLQNVSIPELPHLPRLKHLTVSLSDRSAMPFSSLLSSLRHSPDLEEISISGMLKNNLGDSPLHVKLPNLTRLAITSFDLEASAIVANLEYPPSAEVAFRNKTPPSGEPDLSGVVKMCSRLLEPGAPALYSVKVHGFHPEGPCRMDVYASYRSYLGFGEDSEEYDNDSEDFSISLSIQERHYSAACVALCSALPLETIHTLEVGGFDGMTKQQWKTIFRRCKRVEYIQCNSVPLSLFRTLVKSKSTKAPLLLPKLEAIEMTLCTFIEQENLAEPETSTSLAIFERFLRQRKSLKKPVGEVSLVMCQITPEAVETLEKYAPICWDGEDTYYEEDEDDYDYNEEDGYDFDDLEGIYGLRFG</sequence>
<accession>A0ACB7IPX9</accession>
<proteinExistence type="predicted"/>
<evidence type="ECO:0000313" key="2">
    <source>
        <dbReference type="Proteomes" id="UP000824881"/>
    </source>
</evidence>
<gene>
    <name evidence="1" type="ORF">CCMSSC00406_0009529</name>
</gene>
<protein>
    <submittedName>
        <fullName evidence="1">Uncharacterized protein</fullName>
    </submittedName>
</protein>
<dbReference type="EMBL" id="WQMT02000008">
    <property type="protein sequence ID" value="KAG9219926.1"/>
    <property type="molecule type" value="Genomic_DNA"/>
</dbReference>
<comment type="caution">
    <text evidence="1">The sequence shown here is derived from an EMBL/GenBank/DDBJ whole genome shotgun (WGS) entry which is preliminary data.</text>
</comment>
<dbReference type="Proteomes" id="UP000824881">
    <property type="component" value="Unassembled WGS sequence"/>
</dbReference>
<evidence type="ECO:0000313" key="1">
    <source>
        <dbReference type="EMBL" id="KAG9219926.1"/>
    </source>
</evidence>